<dbReference type="Gene3D" id="3.40.630.190">
    <property type="entry name" value="LCP protein"/>
    <property type="match status" value="1"/>
</dbReference>
<evidence type="ECO:0000313" key="5">
    <source>
        <dbReference type="Proteomes" id="UP000077071"/>
    </source>
</evidence>
<feature type="domain" description="Cell envelope-related transcriptional attenuator" evidence="3">
    <location>
        <begin position="188"/>
        <end position="375"/>
    </location>
</feature>
<dbReference type="Pfam" id="PF03816">
    <property type="entry name" value="LytR_cpsA_psr"/>
    <property type="match status" value="1"/>
</dbReference>
<feature type="transmembrane region" description="Helical" evidence="2">
    <location>
        <begin position="23"/>
        <end position="42"/>
    </location>
</feature>
<dbReference type="RefSeq" id="WP_237358164.1">
    <property type="nucleotide sequence ID" value="NZ_CP015515.1"/>
</dbReference>
<evidence type="ECO:0000313" key="4">
    <source>
        <dbReference type="EMBL" id="AND17066.1"/>
    </source>
</evidence>
<evidence type="ECO:0000256" key="1">
    <source>
        <dbReference type="ARBA" id="ARBA00006068"/>
    </source>
</evidence>
<evidence type="ECO:0000256" key="2">
    <source>
        <dbReference type="SAM" id="Phobius"/>
    </source>
</evidence>
<dbReference type="AlphaFoldDB" id="A0A160KTE6"/>
<dbReference type="PANTHER" id="PTHR33392:SF6">
    <property type="entry name" value="POLYISOPRENYL-TEICHOIC ACID--PEPTIDOGLYCAN TEICHOIC ACID TRANSFERASE TAGU"/>
    <property type="match status" value="1"/>
</dbReference>
<reference evidence="4 5" key="1">
    <citation type="submission" date="2016-05" db="EMBL/GenBank/DDBJ databases">
        <title>Complete genome sequence of Rathayibacter tritici NCPPB 1953.</title>
        <authorList>
            <person name="Park J."/>
            <person name="Lee H.-H."/>
            <person name="Lee S.-W."/>
            <person name="Seo Y.-S."/>
        </authorList>
    </citation>
    <scope>NUCLEOTIDE SEQUENCE [LARGE SCALE GENOMIC DNA]</scope>
    <source>
        <strain evidence="4 5">NCPPB 1953</strain>
    </source>
</reference>
<dbReference type="Proteomes" id="UP000077071">
    <property type="component" value="Chromosome"/>
</dbReference>
<evidence type="ECO:0000259" key="3">
    <source>
        <dbReference type="Pfam" id="PF03816"/>
    </source>
</evidence>
<proteinExistence type="inferred from homology"/>
<dbReference type="InterPro" id="IPR050922">
    <property type="entry name" value="LytR/CpsA/Psr_CW_biosynth"/>
</dbReference>
<dbReference type="STRING" id="33888.A6122_1940"/>
<sequence>MTAVALPLRHPDVASRAFMTRRAWWLLIVNVLVPGSAQILAGNRRLGRLGLGFTLGLWVALLVAVFLYFVFPTGLYTLATFDVSMLALQAALVVYGVVWAVLTLDTLRLIRVVRVRPRMRGVLAFATIAVMAASVGTTAYGTYLVGVTRGTLSSIFGGGAIEQPIDGRYNIMLLGGDAGEDRDGLRPDSISVVSIDASTGKAAIIGVSREFRNLPIPSDSPMHARYPDGYNWGACDVDTCKLNSIYTEMQLKHPDYYPDAVAHGSEPGIEAMRDAVEGILDLKIQYYALIDMEGFAQLIDALGGIDIDYVANDPLPLGGLPDDDGVMQGVNQWIQPGHWHFNGEQALAYARSRYTTSDYDRMARQRQVQEALLAQFDPGNVLAKFQDVAAAGSQVIKTDVPQGMLGYFVQLGLKTKSQPVDPIELVPPDVDPEKPDYDVVHSLVKAGLSGDSAQ</sequence>
<dbReference type="InterPro" id="IPR004474">
    <property type="entry name" value="LytR_CpsA_psr"/>
</dbReference>
<name>A0A160KTE6_9MICO</name>
<feature type="transmembrane region" description="Helical" evidence="2">
    <location>
        <begin position="49"/>
        <end position="71"/>
    </location>
</feature>
<dbReference type="NCBIfam" id="TIGR00350">
    <property type="entry name" value="lytR_cpsA_psr"/>
    <property type="match status" value="1"/>
</dbReference>
<gene>
    <name evidence="4" type="ORF">A6122_1940</name>
</gene>
<feature type="transmembrane region" description="Helical" evidence="2">
    <location>
        <begin position="122"/>
        <end position="145"/>
    </location>
</feature>
<feature type="transmembrane region" description="Helical" evidence="2">
    <location>
        <begin position="83"/>
        <end position="102"/>
    </location>
</feature>
<organism evidence="4 5">
    <name type="scientific">Rathayibacter tritici</name>
    <dbReference type="NCBI Taxonomy" id="33888"/>
    <lineage>
        <taxon>Bacteria</taxon>
        <taxon>Bacillati</taxon>
        <taxon>Actinomycetota</taxon>
        <taxon>Actinomycetes</taxon>
        <taxon>Micrococcales</taxon>
        <taxon>Microbacteriaceae</taxon>
        <taxon>Rathayibacter</taxon>
    </lineage>
</organism>
<keyword evidence="2" id="KW-0812">Transmembrane</keyword>
<keyword evidence="2" id="KW-0472">Membrane</keyword>
<protein>
    <submittedName>
        <fullName evidence="4">Transcriptional regulator</fullName>
    </submittedName>
</protein>
<dbReference type="EMBL" id="CP015515">
    <property type="protein sequence ID" value="AND17066.1"/>
    <property type="molecule type" value="Genomic_DNA"/>
</dbReference>
<keyword evidence="5" id="KW-1185">Reference proteome</keyword>
<dbReference type="PATRIC" id="fig|33888.3.peg.2147"/>
<keyword evidence="2" id="KW-1133">Transmembrane helix</keyword>
<dbReference type="PANTHER" id="PTHR33392">
    <property type="entry name" value="POLYISOPRENYL-TEICHOIC ACID--PEPTIDOGLYCAN TEICHOIC ACID TRANSFERASE TAGU"/>
    <property type="match status" value="1"/>
</dbReference>
<accession>A0A160KTE6</accession>
<dbReference type="KEGG" id="rtn:A6122_1940"/>
<comment type="similarity">
    <text evidence="1">Belongs to the LytR/CpsA/Psr (LCP) family.</text>
</comment>